<feature type="region of interest" description="Disordered" evidence="1">
    <location>
        <begin position="2074"/>
        <end position="2097"/>
    </location>
</feature>
<feature type="compositionally biased region" description="Basic and acidic residues" evidence="1">
    <location>
        <begin position="1788"/>
        <end position="1803"/>
    </location>
</feature>
<feature type="compositionally biased region" description="Pro residues" evidence="1">
    <location>
        <begin position="1373"/>
        <end position="1382"/>
    </location>
</feature>
<name>A0A5N4D3Q6_CAMDR</name>
<feature type="region of interest" description="Disordered" evidence="1">
    <location>
        <begin position="1293"/>
        <end position="1345"/>
    </location>
</feature>
<accession>A0A5N4D3Q6</accession>
<feature type="compositionally biased region" description="Gly residues" evidence="1">
    <location>
        <begin position="1957"/>
        <end position="1969"/>
    </location>
</feature>
<feature type="compositionally biased region" description="Low complexity" evidence="1">
    <location>
        <begin position="943"/>
        <end position="979"/>
    </location>
</feature>
<evidence type="ECO:0000313" key="3">
    <source>
        <dbReference type="Proteomes" id="UP000299084"/>
    </source>
</evidence>
<feature type="region of interest" description="Disordered" evidence="1">
    <location>
        <begin position="1147"/>
        <end position="1185"/>
    </location>
</feature>
<feature type="compositionally biased region" description="Gly residues" evidence="1">
    <location>
        <begin position="986"/>
        <end position="999"/>
    </location>
</feature>
<feature type="region of interest" description="Disordered" evidence="1">
    <location>
        <begin position="1769"/>
        <end position="1859"/>
    </location>
</feature>
<feature type="region of interest" description="Disordered" evidence="1">
    <location>
        <begin position="334"/>
        <end position="356"/>
    </location>
</feature>
<feature type="region of interest" description="Disordered" evidence="1">
    <location>
        <begin position="2877"/>
        <end position="2913"/>
    </location>
</feature>
<feature type="compositionally biased region" description="Low complexity" evidence="1">
    <location>
        <begin position="738"/>
        <end position="763"/>
    </location>
</feature>
<dbReference type="Proteomes" id="UP000299084">
    <property type="component" value="Unassembled WGS sequence"/>
</dbReference>
<comment type="caution">
    <text evidence="2">The sequence shown here is derived from an EMBL/GenBank/DDBJ whole genome shotgun (WGS) entry which is preliminary data.</text>
</comment>
<feature type="compositionally biased region" description="Basic residues" evidence="1">
    <location>
        <begin position="674"/>
        <end position="690"/>
    </location>
</feature>
<feature type="compositionally biased region" description="Pro residues" evidence="1">
    <location>
        <begin position="1325"/>
        <end position="1338"/>
    </location>
</feature>
<reference evidence="2 3" key="1">
    <citation type="journal article" date="2019" name="Mol. Ecol. Resour.">
        <title>Improving Illumina assemblies with Hi-C and long reads: an example with the North African dromedary.</title>
        <authorList>
            <person name="Elbers J.P."/>
            <person name="Rogers M.F."/>
            <person name="Perelman P.L."/>
            <person name="Proskuryakova A.A."/>
            <person name="Serdyukova N.A."/>
            <person name="Johnson W.E."/>
            <person name="Horin P."/>
            <person name="Corander J."/>
            <person name="Murphy D."/>
            <person name="Burger P.A."/>
        </authorList>
    </citation>
    <scope>NUCLEOTIDE SEQUENCE [LARGE SCALE GENOMIC DNA]</scope>
    <source>
        <strain evidence="2">Drom800</strain>
        <tissue evidence="2">Blood</tissue>
    </source>
</reference>
<organism evidence="2 3">
    <name type="scientific">Camelus dromedarius</name>
    <name type="common">Dromedary</name>
    <name type="synonym">Arabian camel</name>
    <dbReference type="NCBI Taxonomy" id="9838"/>
    <lineage>
        <taxon>Eukaryota</taxon>
        <taxon>Metazoa</taxon>
        <taxon>Chordata</taxon>
        <taxon>Craniata</taxon>
        <taxon>Vertebrata</taxon>
        <taxon>Euteleostomi</taxon>
        <taxon>Mammalia</taxon>
        <taxon>Eutheria</taxon>
        <taxon>Laurasiatheria</taxon>
        <taxon>Artiodactyla</taxon>
        <taxon>Tylopoda</taxon>
        <taxon>Camelidae</taxon>
        <taxon>Camelus</taxon>
    </lineage>
</organism>
<evidence type="ECO:0000313" key="2">
    <source>
        <dbReference type="EMBL" id="KAB1265669.1"/>
    </source>
</evidence>
<feature type="region of interest" description="Disordered" evidence="1">
    <location>
        <begin position="2764"/>
        <end position="2797"/>
    </location>
</feature>
<feature type="region of interest" description="Disordered" evidence="1">
    <location>
        <begin position="802"/>
        <end position="1074"/>
    </location>
</feature>
<proteinExistence type="predicted"/>
<feature type="region of interest" description="Disordered" evidence="1">
    <location>
        <begin position="213"/>
        <end position="243"/>
    </location>
</feature>
<feature type="region of interest" description="Disordered" evidence="1">
    <location>
        <begin position="2419"/>
        <end position="2475"/>
    </location>
</feature>
<feature type="region of interest" description="Disordered" evidence="1">
    <location>
        <begin position="641"/>
        <end position="775"/>
    </location>
</feature>
<feature type="region of interest" description="Disordered" evidence="1">
    <location>
        <begin position="1877"/>
        <end position="1912"/>
    </location>
</feature>
<dbReference type="EMBL" id="JWIN03000016">
    <property type="protein sequence ID" value="KAB1265669.1"/>
    <property type="molecule type" value="Genomic_DNA"/>
</dbReference>
<feature type="region of interest" description="Disordered" evidence="1">
    <location>
        <begin position="2563"/>
        <end position="2608"/>
    </location>
</feature>
<keyword evidence="3" id="KW-1185">Reference proteome</keyword>
<feature type="region of interest" description="Disordered" evidence="1">
    <location>
        <begin position="2927"/>
        <end position="2948"/>
    </location>
</feature>
<feature type="compositionally biased region" description="Basic and acidic residues" evidence="1">
    <location>
        <begin position="1823"/>
        <end position="1847"/>
    </location>
</feature>
<feature type="compositionally biased region" description="Basic and acidic residues" evidence="1">
    <location>
        <begin position="2432"/>
        <end position="2447"/>
    </location>
</feature>
<protein>
    <submittedName>
        <fullName evidence="2">Uncharacterized protein</fullName>
    </submittedName>
</protein>
<feature type="region of interest" description="Disordered" evidence="1">
    <location>
        <begin position="1943"/>
        <end position="1969"/>
    </location>
</feature>
<feature type="compositionally biased region" description="Low complexity" evidence="1">
    <location>
        <begin position="1014"/>
        <end position="1031"/>
    </location>
</feature>
<evidence type="ECO:0000256" key="1">
    <source>
        <dbReference type="SAM" id="MobiDB-lite"/>
    </source>
</evidence>
<feature type="region of interest" description="Disordered" evidence="1">
    <location>
        <begin position="571"/>
        <end position="591"/>
    </location>
</feature>
<feature type="compositionally biased region" description="Basic and acidic residues" evidence="1">
    <location>
        <begin position="831"/>
        <end position="842"/>
    </location>
</feature>
<feature type="compositionally biased region" description="Pro residues" evidence="1">
    <location>
        <begin position="576"/>
        <end position="591"/>
    </location>
</feature>
<feature type="compositionally biased region" description="Polar residues" evidence="1">
    <location>
        <begin position="1297"/>
        <end position="1306"/>
    </location>
</feature>
<feature type="region of interest" description="Disordered" evidence="1">
    <location>
        <begin position="1"/>
        <end position="101"/>
    </location>
</feature>
<sequence>MLLDGAGSGAHPWVGAAGSGCRDTGLRRASTSQTGSPSPERRGPVAGGTGGRTGDRPASLEGQAGWAALTCQASSSSSRRRGMPLGSGLPRLAGVAPSGQGGPRVRTLLWGLLSGREAGSEEAWLDAIVTSRVSCSPKTTPLNLQVLLMKWGPQKVWPVPGGPAQGLELAFTDCGCLSGGPDTPGPLLSVLVAATILLVPKLSQSGEVSWVSSPQAGEGQRAVQEPLSQQVKSTGPVARGGQGRGSGLWLWGQGWGSGMRAGWGGAGRQGIKFSPAPRPCSWMRAEDETARIAGAHAYAWWPGQAWLGLSFPIRKVGVHLADFLGLLEANEPRCTEGGQGHTWGSLPSSEGSAKEREGWVPWGPIFTAPPRPFSLPTLTPESLKIHSSSSALVDHRLGTPAGGTLSPRSLGYKRLRVVRRGVLYAFQGSAGKGSSRPFSELGVGRAWGCGGILCCARLRHEAGPTGKADIVGPSSALPLEGRDRLLCPGSLSTVGDTEIPEATCTHWRGQQGSCFHLITLLAQASRAGGGGELLARDQAFSFPGPGPSWPKLSPQIAQGWREIPARWSQHRGQRPCLPPVPSSPLLPSPPPPPQGLGWHVFCPLPGRTHLSWVLRAQLFAQFPPGCRPGAGGGALRDGWVAHGPGEAGTGHPSSSQDLTSEGEGVGVFCETRASSRRSRPQRGIRGHRLLTKPDSCVLPPRSGGRAGLAVGQGATAPPTLIPHYRMENSPADAGAQTSGVSQSVSQSKSGNRGRCRGGSSQGSDPPAPRVKVPSVSRAGWVLKPLGPSGETGVTRILLGSFGEQEPAGGKQDCPGPHASGGVSAWGAGGKIRREDSDSRTEPWRPQTPPPLSWERAPREGEDGGNAETPSLPDSARPGGPSEPEGRILGLGTRRPTEVRGATARARERPPATGVRAGQSRAPAFGPGPRPPGCPCRVGSGTCSPRALAAAPRSPPSSARSGPGRRPLVSPSGSGSAPAPRKLSGATLGGGGGGGGGTGAARGAAAAEGPPPALCAPRSSRRAAGSDSGPRSPCRGPHPRLCAGHLRLRPRRLLPHGPRPIAPALGTRRGQEPGMDRWGAQRARGRGWGLRLRTPSPSALLSQVPRQLLGRLTTPRLPAPWFRSDPSTAPEQAGLESGAKALHWLSRGQAGKKDPRGAPLTLGSACPGSSPLIPLQHPSPNTSTRPSCPLLAGTPTAPPPKGLLQGTHHQEDILASHATSEASVSAPVLGPLLFLTCHLSPLNRHTLAVLAQPPVTSGSPNPVDTLGPHLSRPFNFPGHTWSSTPSGKFSHGYGFQAGTPTTSSLQRVPSVPPPHAQGPTGSLSPDPLPPPGRTSPAHPPARHLAGFLRSPGHHHMLIHPVAFLWNPSGPPFRCQPPSGPPSPWGALPSPLEQSCSWPQGPRDAPGKPPHACPCHCREAPEKPPFLPGLLKPCPQSSLSVLVSAQAGGKGQRQMSEAKVRRLSVQVLGEGSLRGWCPKTPIPPLLPSPAPLLQLSPHLSGREAAPIWVGACDSPRGTGTALGGCEDRRDAPGSSCRWGGSGQLGGSSRLCHLQKGPSLSGPCFPEDVWVGVGTGRLSWVPGWKRCDRTHMECLKCVENIPEMGRNRWGGGPSLRWAPSVYIKGWPPHGAQDTCGPKKGPVHHRVPRGPDGGGTPWKAGPGEGAAVCLLLPQGTGVLSACLTSRAQFRHLIECCELVLPMRPGVCLPACLPAAQVLVGDDRLSGAGQNPRAEGPGVGEGAPGPRNCGAAGKEAGVAVGITGPVYYANQKRVQPKAHGMGTKLHPGASLGHRRDREPAEERTREETASGGQEKAAETLSPLGSPRTGKDKAPMRPTSESRRRTRKSPSERKNKHLRDRNRGREDERWWRVSVEGLVLEGQRFQKEPEDQGLGLPPTRPILRSSRAEPPSTERGAIHTNQDLHPFLQRTFMSPLFVPGAVLGAGTRKAADASVETEDPAGGSPGGGTTAGGGGGERVETVALWGLFLFLAHPAPHAAHCPALGVSTPVTRLWQACSQGTALMIYLPAAALLLNIVLWGWVHADWMALVPARPCGVSFLSRRRAGFLLPLPFGGLGPGGWGGGRTGGGRRREHAGGAPPLLASAGLDSTRGRDLKTLQEASLPAGLFSRVSSCWHRSWHPGASCVAPGELPLPGPPLLPHLPPGAHRPLQVSGWVGSIGGARMHWGLPRGAARHPTKARLLEAPVAACVCPLHTPQVPLGAGDEGAGAHLAFLSEPHPRWLASFPPDLPAPPLPGLDFYYKRNMCRWASPAFPGPATVVPAARWPEPLSKAHTCPNPLLLFGLHLGLLCLLDAHSPPEARGHPLRTPLRPLSAASRLSEVLVSGGPGLGEARPPVTVPATVAPKSRQLLGLPGPVRTHCPPPGSVSSAPGFMQLPCGRGPGSPPPTCPLNPPNKWLVMGVGPFQRRKQRNPSLPEDPQPRWRSPCDDPHFTDGEPEALEVSPQSLSGERPGRVQQGWAKGAAPSPCRIVLSLSDPTPGDAWLPFAPSHHQGGYAWQSHIGCHPAWLDQIKPFRGMVAARRGWGQARSVTRQRGWGPGSTAQEAGEAGDRWCLGTGGQDRKRPLTREAWLPPSGPSDWDVQPRQGGSGGGMPGQVDGVTKRLEKVRRGPAGPGDLVRTGEATKGIRLAQKHQHVRLVLASSRHLCPYRLWSARRVHTRPGQPPWTSFAPSLCHHSPRRPRSPPVLFHGQRWAILQGVVRGRRAPAGPLRRGNRGPGRGWVELGWGCGELGDHSACRKQGGLGVFLQENQQLTEDSKESPRGRHTLRSLRAGHTAPPSGPEQDGAMIFGNQCGKGRPFATFFLPVRTCRRGLHEGVGAAGGPGAAWRGPHGEQAAGSRGRRCLAFIPPNGQGWAPEPGLRWLHSGEGRPLGSLPSCTEGPSWPSDQVSQGAIGPPAGSGLIEAETGTQALKTLDVESPRDPAVPLGVSPEDTTAGTPTATCVSVFTASLFTAAESWRHPVCPPMDERIDKVTLLSDVSPSPKDKSCRIPLLSGTQRCQVHRDRRVGAMGRGRFDGDGRSPLEMAFGQQRECA</sequence>
<feature type="region of interest" description="Disordered" evidence="1">
    <location>
        <begin position="1373"/>
        <end position="1401"/>
    </location>
</feature>
<feature type="region of interest" description="Disordered" evidence="1">
    <location>
        <begin position="1719"/>
        <end position="1743"/>
    </location>
</feature>
<gene>
    <name evidence="2" type="ORF">Cadr_000019952</name>
</gene>